<feature type="compositionally biased region" description="Basic residues" evidence="1">
    <location>
        <begin position="29"/>
        <end position="42"/>
    </location>
</feature>
<evidence type="ECO:0000256" key="1">
    <source>
        <dbReference type="SAM" id="MobiDB-lite"/>
    </source>
</evidence>
<dbReference type="EMBL" id="CAJSLV010000013">
    <property type="protein sequence ID" value="CAG6391304.1"/>
    <property type="molecule type" value="Genomic_DNA"/>
</dbReference>
<reference evidence="2" key="1">
    <citation type="submission" date="2021-05" db="EMBL/GenBank/DDBJ databases">
        <authorList>
            <person name="Arsene-Ploetze F."/>
        </authorList>
    </citation>
    <scope>NUCLEOTIDE SEQUENCE</scope>
    <source>
        <strain evidence="2">DSM 42138</strain>
    </source>
</reference>
<sequence>MGRCERPGAVDRAGPAGRGRLDQGGDRAGRHRLLPAVRRGRRQGVLPGALLPRCGQQPGGEGDAGRHRQGRRYSRPVQPGRIHRGPDDRARGGVRQRHRPDGDGEGPGGLVVPGSQGRRADPRGGPRAAAADVHGEADRDRRGPEARADQPAAEGRGHPAVEADGRLIRGTRTPTARPGLVGGRRDHRGRGVLRRAPGRVPGLHRSQRGR</sequence>
<feature type="compositionally biased region" description="Basic and acidic residues" evidence="1">
    <location>
        <begin position="133"/>
        <end position="148"/>
    </location>
</feature>
<accession>A0A9W4GP73</accession>
<name>A0A9W4GP73_9ACTN</name>
<dbReference type="AlphaFoldDB" id="A0A9W4GP73"/>
<feature type="compositionally biased region" description="Basic residues" evidence="1">
    <location>
        <begin position="185"/>
        <end position="197"/>
    </location>
</feature>
<protein>
    <submittedName>
        <fullName evidence="2">Uncharacterized protein</fullName>
    </submittedName>
</protein>
<comment type="caution">
    <text evidence="2">The sequence shown here is derived from an EMBL/GenBank/DDBJ whole genome shotgun (WGS) entry which is preliminary data.</text>
</comment>
<dbReference type="Proteomes" id="UP001152519">
    <property type="component" value="Unassembled WGS sequence"/>
</dbReference>
<evidence type="ECO:0000313" key="2">
    <source>
        <dbReference type="EMBL" id="CAG6391304.1"/>
    </source>
</evidence>
<organism evidence="2 3">
    <name type="scientific">Actinacidiphila cocklensis</name>
    <dbReference type="NCBI Taxonomy" id="887465"/>
    <lineage>
        <taxon>Bacteria</taxon>
        <taxon>Bacillati</taxon>
        <taxon>Actinomycetota</taxon>
        <taxon>Actinomycetes</taxon>
        <taxon>Kitasatosporales</taxon>
        <taxon>Streptomycetaceae</taxon>
        <taxon>Actinacidiphila</taxon>
    </lineage>
</organism>
<feature type="region of interest" description="Disordered" evidence="1">
    <location>
        <begin position="1"/>
        <end position="210"/>
    </location>
</feature>
<feature type="compositionally biased region" description="Basic and acidic residues" evidence="1">
    <location>
        <begin position="155"/>
        <end position="167"/>
    </location>
</feature>
<proteinExistence type="predicted"/>
<feature type="compositionally biased region" description="Basic and acidic residues" evidence="1">
    <location>
        <begin position="19"/>
        <end position="28"/>
    </location>
</feature>
<gene>
    <name evidence="2" type="ORF">SCOCK_110132</name>
</gene>
<evidence type="ECO:0000313" key="3">
    <source>
        <dbReference type="Proteomes" id="UP001152519"/>
    </source>
</evidence>
<keyword evidence="3" id="KW-1185">Reference proteome</keyword>